<feature type="binding site" evidence="7">
    <location>
        <position position="135"/>
    </location>
    <ligand>
        <name>Zn(2+)</name>
        <dbReference type="ChEBI" id="CHEBI:29105"/>
    </ligand>
</feature>
<dbReference type="OrthoDB" id="9776488at2"/>
<dbReference type="PIRSF" id="PIRSF038994">
    <property type="entry name" value="NagA"/>
    <property type="match status" value="1"/>
</dbReference>
<dbReference type="CDD" id="cd00854">
    <property type="entry name" value="NagA"/>
    <property type="match status" value="1"/>
</dbReference>
<dbReference type="SUPFAM" id="SSF51556">
    <property type="entry name" value="Metallo-dependent hydrolases"/>
    <property type="match status" value="1"/>
</dbReference>
<evidence type="ECO:0000313" key="10">
    <source>
        <dbReference type="Proteomes" id="UP000289455"/>
    </source>
</evidence>
<evidence type="ECO:0000256" key="6">
    <source>
        <dbReference type="PIRSR" id="PIRSR038994-1"/>
    </source>
</evidence>
<dbReference type="Gene3D" id="2.30.40.10">
    <property type="entry name" value="Urease, subunit C, domain 1"/>
    <property type="match status" value="1"/>
</dbReference>
<dbReference type="SUPFAM" id="SSF51338">
    <property type="entry name" value="Composite domain of metallo-dependent hydrolases"/>
    <property type="match status" value="1"/>
</dbReference>
<dbReference type="Gene3D" id="3.20.20.140">
    <property type="entry name" value="Metal-dependent hydrolases"/>
    <property type="match status" value="1"/>
</dbReference>
<dbReference type="EC" id="3.5.1.25" evidence="9"/>
<feature type="binding site" evidence="7">
    <location>
        <position position="200"/>
    </location>
    <ligand>
        <name>Zn(2+)</name>
        <dbReference type="ChEBI" id="CHEBI:29105"/>
    </ligand>
</feature>
<evidence type="ECO:0000256" key="7">
    <source>
        <dbReference type="PIRSR" id="PIRSR038994-3"/>
    </source>
</evidence>
<proteinExistence type="inferred from homology"/>
<comment type="similarity">
    <text evidence="1 5">Belongs to the metallo-dependent hydrolases superfamily. NagA family.</text>
</comment>
<evidence type="ECO:0000256" key="3">
    <source>
        <dbReference type="ARBA" id="ARBA00022801"/>
    </source>
</evidence>
<dbReference type="PANTHER" id="PTHR11113:SF14">
    <property type="entry name" value="N-ACETYLGLUCOSAMINE-6-PHOSPHATE DEACETYLASE"/>
    <property type="match status" value="1"/>
</dbReference>
<dbReference type="FunFam" id="3.20.20.140:FF:000004">
    <property type="entry name" value="N-acetylglucosamine-6-phosphate deacetylase"/>
    <property type="match status" value="1"/>
</dbReference>
<dbReference type="InterPro" id="IPR032466">
    <property type="entry name" value="Metal_Hydrolase"/>
</dbReference>
<feature type="domain" description="Amidohydrolase-related" evidence="8">
    <location>
        <begin position="56"/>
        <end position="393"/>
    </location>
</feature>
<dbReference type="Pfam" id="PF01979">
    <property type="entry name" value="Amidohydro_1"/>
    <property type="match status" value="1"/>
</dbReference>
<feature type="active site" description="Proton donor/acceptor" evidence="6">
    <location>
        <position position="283"/>
    </location>
</feature>
<evidence type="ECO:0000256" key="4">
    <source>
        <dbReference type="ARBA" id="ARBA00023277"/>
    </source>
</evidence>
<evidence type="ECO:0000256" key="1">
    <source>
        <dbReference type="ARBA" id="ARBA00010716"/>
    </source>
</evidence>
<dbReference type="EMBL" id="SDHY01000001">
    <property type="protein sequence ID" value="RXK52582.1"/>
    <property type="molecule type" value="Genomic_DNA"/>
</dbReference>
<dbReference type="NCBIfam" id="TIGR00221">
    <property type="entry name" value="nagA"/>
    <property type="match status" value="1"/>
</dbReference>
<keyword evidence="3 5" id="KW-0378">Hydrolase</keyword>
<reference evidence="9 10" key="1">
    <citation type="submission" date="2019-01" db="EMBL/GenBank/DDBJ databases">
        <title>Cytophagaceae bacterium strain CAR-16.</title>
        <authorList>
            <person name="Chen W.-M."/>
        </authorList>
    </citation>
    <scope>NUCLEOTIDE SEQUENCE [LARGE SCALE GENOMIC DNA]</scope>
    <source>
        <strain evidence="9 10">CAR-16</strain>
    </source>
</reference>
<gene>
    <name evidence="9" type="primary">nagA</name>
    <name evidence="9" type="ORF">ESB04_02725</name>
</gene>
<comment type="cofactor">
    <cofactor evidence="7">
        <name>a divalent metal cation</name>
        <dbReference type="ChEBI" id="CHEBI:60240"/>
    </cofactor>
    <text evidence="7">Binds 1 divalent metal cation per subunit.</text>
</comment>
<dbReference type="InterPro" id="IPR011059">
    <property type="entry name" value="Metal-dep_hydrolase_composite"/>
</dbReference>
<evidence type="ECO:0000256" key="2">
    <source>
        <dbReference type="ARBA" id="ARBA00022723"/>
    </source>
</evidence>
<dbReference type="GO" id="GO:0046872">
    <property type="term" value="F:metal ion binding"/>
    <property type="evidence" value="ECO:0007669"/>
    <property type="project" value="UniProtKB-KW"/>
</dbReference>
<evidence type="ECO:0000256" key="5">
    <source>
        <dbReference type="PIRNR" id="PIRNR038994"/>
    </source>
</evidence>
<keyword evidence="2 7" id="KW-0479">Metal-binding</keyword>
<name>A0A4V1M5U0_9BACT</name>
<dbReference type="RefSeq" id="WP_129026003.1">
    <property type="nucleotide sequence ID" value="NZ_SDHY01000001.1"/>
</dbReference>
<comment type="caution">
    <text evidence="9">The sequence shown here is derived from an EMBL/GenBank/DDBJ whole genome shotgun (WGS) entry which is preliminary data.</text>
</comment>
<dbReference type="GO" id="GO:0006046">
    <property type="term" value="P:N-acetylglucosamine catabolic process"/>
    <property type="evidence" value="ECO:0007669"/>
    <property type="project" value="TreeGrafter"/>
</dbReference>
<evidence type="ECO:0000259" key="8">
    <source>
        <dbReference type="Pfam" id="PF01979"/>
    </source>
</evidence>
<dbReference type="InterPro" id="IPR003764">
    <property type="entry name" value="GlcNAc_6-P_deAcase"/>
</dbReference>
<dbReference type="InterPro" id="IPR006680">
    <property type="entry name" value="Amidohydro-rel"/>
</dbReference>
<sequence>MESLITRYKIYHGSVILPNGILPVGTVLVENGKIVEIAEGELDFPGAIEINAAGNFISPGFIDIHLHGGGGHDFMDGTVEAFLEIAKTHARFGTTAMLPTTLTSEKEDLILTLEAYQKAHASHTEGASFLGMHLEGPYFALSQRGAQDPKYIRNPDPAEYTDLLENYNCIRRWSAAPELPGALEFADYARKKGVLVALAHTDAICEEVETAFQHGYSLATHFYSAMSGVTRKNAFRYAGAVEAGYLIDEMDVEIIADGVHLPSSLLRLIHKIKGTSKIALITDAMRAAGQDTDHSVLGHKDKGLAVIVEDGVAKLPDRSAFAGSIATTNRLVRTMLQMTDIALEDIIQMISLVPARILQVDQQKGSLSRNKDADILIFDKDINIQMTMVNGRIIYDPNHSL</sequence>
<dbReference type="AlphaFoldDB" id="A0A4V1M5U0"/>
<protein>
    <submittedName>
        <fullName evidence="9">N-acetylglucosamine-6-phosphate deacetylase</fullName>
        <ecNumber evidence="9">3.5.1.25</ecNumber>
    </submittedName>
</protein>
<dbReference type="GO" id="GO:0008448">
    <property type="term" value="F:N-acetylglucosamine-6-phosphate deacetylase activity"/>
    <property type="evidence" value="ECO:0007669"/>
    <property type="project" value="UniProtKB-EC"/>
</dbReference>
<evidence type="ECO:0000313" key="9">
    <source>
        <dbReference type="EMBL" id="RXK52582.1"/>
    </source>
</evidence>
<organism evidence="9 10">
    <name type="scientific">Aquirufa rosea</name>
    <dbReference type="NCBI Taxonomy" id="2509241"/>
    <lineage>
        <taxon>Bacteria</taxon>
        <taxon>Pseudomonadati</taxon>
        <taxon>Bacteroidota</taxon>
        <taxon>Cytophagia</taxon>
        <taxon>Cytophagales</taxon>
        <taxon>Flectobacillaceae</taxon>
        <taxon>Aquirufa</taxon>
    </lineage>
</organism>
<dbReference type="Proteomes" id="UP000289455">
    <property type="component" value="Unassembled WGS sequence"/>
</dbReference>
<feature type="binding site" evidence="7">
    <location>
        <position position="221"/>
    </location>
    <ligand>
        <name>Zn(2+)</name>
        <dbReference type="ChEBI" id="CHEBI:29105"/>
    </ligand>
</feature>
<dbReference type="PANTHER" id="PTHR11113">
    <property type="entry name" value="N-ACETYLGLUCOSAMINE-6-PHOSPHATE DEACETYLASE"/>
    <property type="match status" value="1"/>
</dbReference>
<accession>A0A4V1M5U0</accession>
<keyword evidence="10" id="KW-1185">Reference proteome</keyword>
<keyword evidence="4 5" id="KW-0119">Carbohydrate metabolism</keyword>